<dbReference type="InterPro" id="IPR052162">
    <property type="entry name" value="Sensor_kinase/Photoreceptor"/>
</dbReference>
<feature type="domain" description="PAC" evidence="8">
    <location>
        <begin position="457"/>
        <end position="508"/>
    </location>
</feature>
<keyword evidence="6" id="KW-0472">Membrane</keyword>
<dbReference type="AlphaFoldDB" id="A0A483CZ19"/>
<dbReference type="Gene3D" id="3.30.450.20">
    <property type="entry name" value="PAS domain"/>
    <property type="match status" value="1"/>
</dbReference>
<name>A0A483CZ19_9EURY</name>
<comment type="catalytic activity">
    <reaction evidence="1">
        <text>ATP + protein L-histidine = ADP + protein N-phospho-L-histidine.</text>
        <dbReference type="EC" id="2.7.13.3"/>
    </reaction>
</comment>
<dbReference type="PANTHER" id="PTHR43304">
    <property type="entry name" value="PHYTOCHROME-LIKE PROTEIN CPH1"/>
    <property type="match status" value="1"/>
</dbReference>
<keyword evidence="10" id="KW-1185">Reference proteome</keyword>
<dbReference type="Proteomes" id="UP000292580">
    <property type="component" value="Unassembled WGS sequence"/>
</dbReference>
<dbReference type="OrthoDB" id="8127at2157"/>
<dbReference type="GO" id="GO:0000155">
    <property type="term" value="F:phosphorelay sensor kinase activity"/>
    <property type="evidence" value="ECO:0007669"/>
    <property type="project" value="InterPro"/>
</dbReference>
<dbReference type="PROSITE" id="PS50113">
    <property type="entry name" value="PAC"/>
    <property type="match status" value="1"/>
</dbReference>
<keyword evidence="3" id="KW-0597">Phosphoprotein</keyword>
<dbReference type="RefSeq" id="WP_130645905.1">
    <property type="nucleotide sequence ID" value="NZ_PGCL01000001.1"/>
</dbReference>
<dbReference type="SMART" id="SM00091">
    <property type="entry name" value="PAS"/>
    <property type="match status" value="1"/>
</dbReference>
<dbReference type="SMART" id="SM00086">
    <property type="entry name" value="PAC"/>
    <property type="match status" value="1"/>
</dbReference>
<evidence type="ECO:0000256" key="3">
    <source>
        <dbReference type="ARBA" id="ARBA00022553"/>
    </source>
</evidence>
<dbReference type="SUPFAM" id="SSF55785">
    <property type="entry name" value="PYP-like sensor domain (PAS domain)"/>
    <property type="match status" value="1"/>
</dbReference>
<proteinExistence type="predicted"/>
<evidence type="ECO:0000256" key="5">
    <source>
        <dbReference type="ARBA" id="ARBA00022777"/>
    </source>
</evidence>
<keyword evidence="5" id="KW-0418">Kinase</keyword>
<comment type="caution">
    <text evidence="9">The sequence shown here is derived from an EMBL/GenBank/DDBJ whole genome shotgun (WGS) entry which is preliminary data.</text>
</comment>
<protein>
    <recommendedName>
        <fullName evidence="2">histidine kinase</fullName>
        <ecNumber evidence="2">2.7.13.3</ecNumber>
    </recommendedName>
</protein>
<dbReference type="EC" id="2.7.13.3" evidence="2"/>
<evidence type="ECO:0000256" key="1">
    <source>
        <dbReference type="ARBA" id="ARBA00000085"/>
    </source>
</evidence>
<dbReference type="InterPro" id="IPR013656">
    <property type="entry name" value="PAS_4"/>
</dbReference>
<reference evidence="9 10" key="1">
    <citation type="submission" date="2017-11" db="EMBL/GenBank/DDBJ databases">
        <title>Isolation and Characterization of Methanofollis Species from Methane Seep Offshore SW Taiwan.</title>
        <authorList>
            <person name="Teng N.-H."/>
            <person name="Lai M.-C."/>
            <person name="Chen S.-C."/>
        </authorList>
    </citation>
    <scope>NUCLEOTIDE SEQUENCE [LARGE SCALE GENOMIC DNA]</scope>
    <source>
        <strain evidence="9 10">FWC-SCC2</strain>
    </source>
</reference>
<dbReference type="PANTHER" id="PTHR43304:SF1">
    <property type="entry name" value="PAC DOMAIN-CONTAINING PROTEIN"/>
    <property type="match status" value="1"/>
</dbReference>
<evidence type="ECO:0000313" key="10">
    <source>
        <dbReference type="Proteomes" id="UP000292580"/>
    </source>
</evidence>
<keyword evidence="6" id="KW-0812">Transmembrane</keyword>
<feature type="transmembrane region" description="Helical" evidence="6">
    <location>
        <begin position="349"/>
        <end position="373"/>
    </location>
</feature>
<dbReference type="PROSITE" id="PS50112">
    <property type="entry name" value="PAS"/>
    <property type="match status" value="1"/>
</dbReference>
<evidence type="ECO:0000259" key="7">
    <source>
        <dbReference type="PROSITE" id="PS50112"/>
    </source>
</evidence>
<dbReference type="InterPro" id="IPR035965">
    <property type="entry name" value="PAS-like_dom_sf"/>
</dbReference>
<organism evidence="9 10">
    <name type="scientific">Methanofollis fontis</name>
    <dbReference type="NCBI Taxonomy" id="2052832"/>
    <lineage>
        <taxon>Archaea</taxon>
        <taxon>Methanobacteriati</taxon>
        <taxon>Methanobacteriota</taxon>
        <taxon>Stenosarchaea group</taxon>
        <taxon>Methanomicrobia</taxon>
        <taxon>Methanomicrobiales</taxon>
        <taxon>Methanomicrobiaceae</taxon>
        <taxon>Methanofollis</taxon>
    </lineage>
</organism>
<dbReference type="Pfam" id="PF08448">
    <property type="entry name" value="PAS_4"/>
    <property type="match status" value="1"/>
</dbReference>
<dbReference type="InterPro" id="IPR003661">
    <property type="entry name" value="HisK_dim/P_dom"/>
</dbReference>
<accession>A0A483CZ19</accession>
<dbReference type="SMART" id="SM00388">
    <property type="entry name" value="HisKA"/>
    <property type="match status" value="1"/>
</dbReference>
<dbReference type="NCBIfam" id="TIGR00229">
    <property type="entry name" value="sensory_box"/>
    <property type="match status" value="1"/>
</dbReference>
<evidence type="ECO:0000259" key="8">
    <source>
        <dbReference type="PROSITE" id="PS50113"/>
    </source>
</evidence>
<sequence>MNQKGICGRDTLMALLILFFFTLCAVLPVSAAEDGTVLLLHSYHEGLDWPDDVTDGVRSVLTSGQGDIDLYVEYMDTPRLGQSDYADRTAAILGLKYANLTFDTIICSDEYAFHFLREHHDTLFPGTPVVFCGLNYYEDAYREGWENCTGIVEAYDVGGTIDGALTLEPDIDTVYVVNDATATGLSNRQIIESLSEEYAGRLTFVHSTDGTLGEVREEVRTLPPDSIVLLMTFYRGADGEYYEYEDAAAAISSASPVPVYGVWDVYLGHGIVGGKLISGESQGRTAAGMALRIMKGEDPSSIPVITDLQGEYVYDYFQLGRYSLEKAPLPEGAAVVNRPPGSVEIDRGVLIAGVSAIAVLVIAVIFLLCTIRIRKRGERALRRSEEKFRLIAERTFDIIFAMDLQGRFTYLSPSLLRVSGYAPEECMGVPFTKTVDPVDHERCAAAIAAAAAGKSIEGLEVLFRKKDGTMIYLEINSAPVYVDGVVTGFQGVGREITERKQIEHMRSEAFDQIDRNIEQFAALGDEIRNPLAVIVGVADLYCDKEQADRIMEQTRIIDAIITRLDIGWIESEKVREFLRKH</sequence>
<dbReference type="InterPro" id="IPR000014">
    <property type="entry name" value="PAS"/>
</dbReference>
<keyword evidence="6" id="KW-1133">Transmembrane helix</keyword>
<evidence type="ECO:0000313" key="9">
    <source>
        <dbReference type="EMBL" id="TAJ45542.1"/>
    </source>
</evidence>
<dbReference type="InterPro" id="IPR000700">
    <property type="entry name" value="PAS-assoc_C"/>
</dbReference>
<dbReference type="CDD" id="cd00130">
    <property type="entry name" value="PAS"/>
    <property type="match status" value="1"/>
</dbReference>
<dbReference type="EMBL" id="PGCL01000001">
    <property type="protein sequence ID" value="TAJ45542.1"/>
    <property type="molecule type" value="Genomic_DNA"/>
</dbReference>
<keyword evidence="4" id="KW-0808">Transferase</keyword>
<evidence type="ECO:0000256" key="4">
    <source>
        <dbReference type="ARBA" id="ARBA00022679"/>
    </source>
</evidence>
<gene>
    <name evidence="9" type="ORF">CUJ86_02110</name>
</gene>
<dbReference type="InterPro" id="IPR001610">
    <property type="entry name" value="PAC"/>
</dbReference>
<evidence type="ECO:0000256" key="6">
    <source>
        <dbReference type="SAM" id="Phobius"/>
    </source>
</evidence>
<dbReference type="Pfam" id="PF00512">
    <property type="entry name" value="HisKA"/>
    <property type="match status" value="1"/>
</dbReference>
<evidence type="ECO:0000256" key="2">
    <source>
        <dbReference type="ARBA" id="ARBA00012438"/>
    </source>
</evidence>
<feature type="domain" description="PAS" evidence="7">
    <location>
        <begin position="384"/>
        <end position="454"/>
    </location>
</feature>